<comment type="caution">
    <text evidence="14">The sequence shown here is derived from an EMBL/GenBank/DDBJ whole genome shotgun (WGS) entry which is preliminary data.</text>
</comment>
<evidence type="ECO:0000256" key="9">
    <source>
        <dbReference type="ARBA" id="ARBA00023136"/>
    </source>
</evidence>
<keyword evidence="12" id="KW-0811">Translocation</keyword>
<evidence type="ECO:0000313" key="15">
    <source>
        <dbReference type="Proteomes" id="UP001174997"/>
    </source>
</evidence>
<evidence type="ECO:0000256" key="8">
    <source>
        <dbReference type="ARBA" id="ARBA00023128"/>
    </source>
</evidence>
<sequence length="240" mass="27137">MMIKPQLTPAFRIRTIPSTSLAVNLRILRPRHYATHHQTSSSQSEPAAKRRSVTPFNDTGSVPWSSLSVLEKGARASQQTFNFGLVILGLTLTSGVLYVLYTEVFSPSSRTAYFNRAVDRIKTDPRLIELLGDSKKIEAFGEETGNKWRRARPIASSEVTDRNGVEHMYINFNLKGPRNTGKAYVHLFKPVGGREWEYKYFYVDVKGHQRIYLENAEAAAALAAKERSKTDGIKFLGIRW</sequence>
<protein>
    <recommendedName>
        <fullName evidence="3 12">Mitochondrial import inner membrane translocase subunit Tim21</fullName>
    </recommendedName>
</protein>
<evidence type="ECO:0000256" key="2">
    <source>
        <dbReference type="ARBA" id="ARBA00010867"/>
    </source>
</evidence>
<comment type="similarity">
    <text evidence="2 12">Belongs to the TIM21 family.</text>
</comment>
<dbReference type="Proteomes" id="UP001174997">
    <property type="component" value="Unassembled WGS sequence"/>
</dbReference>
<keyword evidence="15" id="KW-1185">Reference proteome</keyword>
<evidence type="ECO:0000256" key="7">
    <source>
        <dbReference type="ARBA" id="ARBA00022989"/>
    </source>
</evidence>
<dbReference type="InterPro" id="IPR013261">
    <property type="entry name" value="Tim21"/>
</dbReference>
<evidence type="ECO:0000313" key="14">
    <source>
        <dbReference type="EMBL" id="KAK0665791.1"/>
    </source>
</evidence>
<keyword evidence="9 12" id="KW-0472">Membrane</keyword>
<comment type="subunit">
    <text evidence="11">Component of the TIM23 complex, at least composed of TIM23, TIM17, TIM50 and TIM21.</text>
</comment>
<keyword evidence="12" id="KW-0813">Transport</keyword>
<keyword evidence="8 12" id="KW-0496">Mitochondrion</keyword>
<evidence type="ECO:0000256" key="11">
    <source>
        <dbReference type="ARBA" id="ARBA00063758"/>
    </source>
</evidence>
<keyword evidence="6" id="KW-0809">Transit peptide</keyword>
<evidence type="ECO:0000256" key="13">
    <source>
        <dbReference type="SAM" id="MobiDB-lite"/>
    </source>
</evidence>
<keyword evidence="4 12" id="KW-0812">Transmembrane</keyword>
<evidence type="ECO:0000256" key="4">
    <source>
        <dbReference type="ARBA" id="ARBA00022692"/>
    </source>
</evidence>
<accession>A0AA39Z7Z6</accession>
<dbReference type="GO" id="GO:0030150">
    <property type="term" value="P:protein import into mitochondrial matrix"/>
    <property type="evidence" value="ECO:0007669"/>
    <property type="project" value="UniProtKB-UniRule"/>
</dbReference>
<dbReference type="Gene3D" id="3.10.450.320">
    <property type="entry name" value="Mitochondrial import inner membrane translocase subunit Tim21"/>
    <property type="match status" value="1"/>
</dbReference>
<proteinExistence type="inferred from homology"/>
<evidence type="ECO:0000256" key="12">
    <source>
        <dbReference type="RuleBase" id="RU367142"/>
    </source>
</evidence>
<feature type="region of interest" description="Disordered" evidence="13">
    <location>
        <begin position="34"/>
        <end position="57"/>
    </location>
</feature>
<comment type="subcellular location">
    <subcellularLocation>
        <location evidence="1 12">Mitochondrion inner membrane</location>
        <topology evidence="1 12">Single-pass membrane protein</topology>
    </subcellularLocation>
</comment>
<comment type="function">
    <text evidence="10">Essential component of the TIM23 complex, a complex that mediates the translocation of transit peptide-containing proteins across the mitochondrial inner membrane. Required to keep the TOM and the TIM23 complexes in close contact. At some point, it is released from the TOM23 complex to allow protein translocation into the mitochondrial matrix.</text>
</comment>
<keyword evidence="7 12" id="KW-1133">Transmembrane helix</keyword>
<feature type="compositionally biased region" description="Polar residues" evidence="13">
    <location>
        <begin position="36"/>
        <end position="45"/>
    </location>
</feature>
<dbReference type="InterPro" id="IPR038552">
    <property type="entry name" value="Tim21_IMS_sf"/>
</dbReference>
<evidence type="ECO:0000256" key="3">
    <source>
        <dbReference type="ARBA" id="ARBA00020726"/>
    </source>
</evidence>
<reference evidence="14" key="1">
    <citation type="submission" date="2023-06" db="EMBL/GenBank/DDBJ databases">
        <title>Genome-scale phylogeny and comparative genomics of the fungal order Sordariales.</title>
        <authorList>
            <consortium name="Lawrence Berkeley National Laboratory"/>
            <person name="Hensen N."/>
            <person name="Bonometti L."/>
            <person name="Westerberg I."/>
            <person name="Brannstrom I.O."/>
            <person name="Guillou S."/>
            <person name="Cros-Aarteil S."/>
            <person name="Calhoun S."/>
            <person name="Haridas S."/>
            <person name="Kuo A."/>
            <person name="Mondo S."/>
            <person name="Pangilinan J."/>
            <person name="Riley R."/>
            <person name="Labutti K."/>
            <person name="Andreopoulos B."/>
            <person name="Lipzen A."/>
            <person name="Chen C."/>
            <person name="Yanf M."/>
            <person name="Daum C."/>
            <person name="Ng V."/>
            <person name="Clum A."/>
            <person name="Steindorff A."/>
            <person name="Ohm R."/>
            <person name="Martin F."/>
            <person name="Silar P."/>
            <person name="Natvig D."/>
            <person name="Lalanne C."/>
            <person name="Gautier V."/>
            <person name="Ament-Velasquez S.L."/>
            <person name="Kruys A."/>
            <person name="Hutchinson M.I."/>
            <person name="Powell A.J."/>
            <person name="Barry K."/>
            <person name="Miller A.N."/>
            <person name="Grigoriev I.V."/>
            <person name="Debuchy R."/>
            <person name="Gladieux P."/>
            <person name="Thoren M.H."/>
            <person name="Johannesson H."/>
        </authorList>
    </citation>
    <scope>NUCLEOTIDE SEQUENCE</scope>
    <source>
        <strain evidence="14">CBS 307.81</strain>
    </source>
</reference>
<dbReference type="EMBL" id="JAULSY010000102">
    <property type="protein sequence ID" value="KAK0665791.1"/>
    <property type="molecule type" value="Genomic_DNA"/>
</dbReference>
<evidence type="ECO:0000256" key="10">
    <source>
        <dbReference type="ARBA" id="ARBA00060204"/>
    </source>
</evidence>
<dbReference type="PANTHER" id="PTHR13032">
    <property type="entry name" value="MITOCHONDRIAL IMPORT INNER MEMBRANE TRANSLOCASE SUBUNIT TIM21"/>
    <property type="match status" value="1"/>
</dbReference>
<feature type="transmembrane region" description="Helical" evidence="12">
    <location>
        <begin position="81"/>
        <end position="101"/>
    </location>
</feature>
<dbReference type="AlphaFoldDB" id="A0AA39Z7Z6"/>
<dbReference type="FunFam" id="3.10.450.320:FF:000002">
    <property type="entry name" value="Mitochondrial import inner membrane translocase subunit tim21"/>
    <property type="match status" value="1"/>
</dbReference>
<dbReference type="Pfam" id="PF08294">
    <property type="entry name" value="TIM21"/>
    <property type="match status" value="1"/>
</dbReference>
<keyword evidence="12" id="KW-0653">Protein transport</keyword>
<evidence type="ECO:0000256" key="6">
    <source>
        <dbReference type="ARBA" id="ARBA00022946"/>
    </source>
</evidence>
<dbReference type="GO" id="GO:0005744">
    <property type="term" value="C:TIM23 mitochondrial import inner membrane translocase complex"/>
    <property type="evidence" value="ECO:0007669"/>
    <property type="project" value="UniProtKB-UniRule"/>
</dbReference>
<name>A0AA39Z7Z6_9PEZI</name>
<keyword evidence="5 12" id="KW-0999">Mitochondrion inner membrane</keyword>
<evidence type="ECO:0000256" key="1">
    <source>
        <dbReference type="ARBA" id="ARBA00004434"/>
    </source>
</evidence>
<evidence type="ECO:0000256" key="5">
    <source>
        <dbReference type="ARBA" id="ARBA00022792"/>
    </source>
</evidence>
<gene>
    <name evidence="14" type="ORF">QBC41DRAFT_327242</name>
</gene>
<dbReference type="PANTHER" id="PTHR13032:SF6">
    <property type="entry name" value="MITOCHONDRIAL IMPORT INNER MEMBRANE TRANSLOCASE SUBUNIT TIM21"/>
    <property type="match status" value="1"/>
</dbReference>
<organism evidence="14 15">
    <name type="scientific">Cercophora samala</name>
    <dbReference type="NCBI Taxonomy" id="330535"/>
    <lineage>
        <taxon>Eukaryota</taxon>
        <taxon>Fungi</taxon>
        <taxon>Dikarya</taxon>
        <taxon>Ascomycota</taxon>
        <taxon>Pezizomycotina</taxon>
        <taxon>Sordariomycetes</taxon>
        <taxon>Sordariomycetidae</taxon>
        <taxon>Sordariales</taxon>
        <taxon>Lasiosphaeriaceae</taxon>
        <taxon>Cercophora</taxon>
    </lineage>
</organism>